<dbReference type="RefSeq" id="WP_203662520.1">
    <property type="nucleotide sequence ID" value="NZ_BAAAZM010000017.1"/>
</dbReference>
<dbReference type="SUPFAM" id="SSF53474">
    <property type="entry name" value="alpha/beta-Hydrolases"/>
    <property type="match status" value="1"/>
</dbReference>
<protein>
    <recommendedName>
        <fullName evidence="3">Alpha/beta hydrolase</fullName>
    </recommendedName>
</protein>
<gene>
    <name evidence="1" type="ORF">Aru02nite_55620</name>
</gene>
<name>A0A8J3JGW4_9ACTN</name>
<evidence type="ECO:0000313" key="2">
    <source>
        <dbReference type="Proteomes" id="UP000612808"/>
    </source>
</evidence>
<dbReference type="Proteomes" id="UP000612808">
    <property type="component" value="Unassembled WGS sequence"/>
</dbReference>
<dbReference type="InterPro" id="IPR029058">
    <property type="entry name" value="AB_hydrolase_fold"/>
</dbReference>
<keyword evidence="2" id="KW-1185">Reference proteome</keyword>
<dbReference type="AlphaFoldDB" id="A0A8J3JGW4"/>
<sequence length="45" mass="4684">MARYIEVAGRRGWHQVSGAGEPVLLLHGGFVGASSFVAQVPAFTG</sequence>
<dbReference type="EMBL" id="BOMB01000032">
    <property type="protein sequence ID" value="GID14673.1"/>
    <property type="molecule type" value="Genomic_DNA"/>
</dbReference>
<evidence type="ECO:0008006" key="3">
    <source>
        <dbReference type="Google" id="ProtNLM"/>
    </source>
</evidence>
<proteinExistence type="predicted"/>
<comment type="caution">
    <text evidence="1">The sequence shown here is derived from an EMBL/GenBank/DDBJ whole genome shotgun (WGS) entry which is preliminary data.</text>
</comment>
<organism evidence="1 2">
    <name type="scientific">Actinocatenispora rupis</name>
    <dbReference type="NCBI Taxonomy" id="519421"/>
    <lineage>
        <taxon>Bacteria</taxon>
        <taxon>Bacillati</taxon>
        <taxon>Actinomycetota</taxon>
        <taxon>Actinomycetes</taxon>
        <taxon>Micromonosporales</taxon>
        <taxon>Micromonosporaceae</taxon>
        <taxon>Actinocatenispora</taxon>
    </lineage>
</organism>
<evidence type="ECO:0000313" key="1">
    <source>
        <dbReference type="EMBL" id="GID14673.1"/>
    </source>
</evidence>
<reference evidence="1" key="1">
    <citation type="submission" date="2021-01" db="EMBL/GenBank/DDBJ databases">
        <title>Whole genome shotgun sequence of Actinocatenispora rupis NBRC 107355.</title>
        <authorList>
            <person name="Komaki H."/>
            <person name="Tamura T."/>
        </authorList>
    </citation>
    <scope>NUCLEOTIDE SEQUENCE</scope>
    <source>
        <strain evidence="1">NBRC 107355</strain>
    </source>
</reference>
<dbReference type="Gene3D" id="3.40.50.1820">
    <property type="entry name" value="alpha/beta hydrolase"/>
    <property type="match status" value="1"/>
</dbReference>
<accession>A0A8J3JGW4</accession>